<keyword evidence="2 3" id="KW-0040">ANK repeat</keyword>
<dbReference type="AlphaFoldDB" id="A0AAN7WQV0"/>
<comment type="caution">
    <text evidence="5">The sequence shown here is derived from an EMBL/GenBank/DDBJ whole genome shotgun (WGS) entry which is preliminary data.</text>
</comment>
<dbReference type="SUPFAM" id="SSF48403">
    <property type="entry name" value="Ankyrin repeat"/>
    <property type="match status" value="1"/>
</dbReference>
<keyword evidence="1" id="KW-0677">Repeat</keyword>
<evidence type="ECO:0000256" key="1">
    <source>
        <dbReference type="ARBA" id="ARBA00022737"/>
    </source>
</evidence>
<feature type="repeat" description="ANK" evidence="3">
    <location>
        <begin position="141"/>
        <end position="165"/>
    </location>
</feature>
<accession>A0AAN7WQV0</accession>
<dbReference type="PROSITE" id="PS50297">
    <property type="entry name" value="ANK_REP_REGION"/>
    <property type="match status" value="3"/>
</dbReference>
<dbReference type="Gene3D" id="1.25.40.20">
    <property type="entry name" value="Ankyrin repeat-containing domain"/>
    <property type="match status" value="1"/>
</dbReference>
<evidence type="ECO:0008006" key="7">
    <source>
        <dbReference type="Google" id="ProtNLM"/>
    </source>
</evidence>
<gene>
    <name evidence="5" type="ORF">RI543_000404</name>
</gene>
<reference evidence="6" key="1">
    <citation type="submission" date="2023-07" db="EMBL/GenBank/DDBJ databases">
        <title>A draft genome of Kazachstania heterogenica Y-27499.</title>
        <authorList>
            <person name="Donic C."/>
            <person name="Kralova J.S."/>
            <person name="Fidel L."/>
            <person name="Ben-Dor S."/>
            <person name="Jung S."/>
        </authorList>
    </citation>
    <scope>NUCLEOTIDE SEQUENCE [LARGE SCALE GENOMIC DNA]</scope>
    <source>
        <strain evidence="6">Y27499</strain>
    </source>
</reference>
<dbReference type="PANTHER" id="PTHR24198:SF165">
    <property type="entry name" value="ANKYRIN REPEAT-CONTAINING PROTEIN-RELATED"/>
    <property type="match status" value="1"/>
</dbReference>
<evidence type="ECO:0000313" key="5">
    <source>
        <dbReference type="EMBL" id="KAK5782082.1"/>
    </source>
</evidence>
<organism evidence="5 6">
    <name type="scientific">Arxiozyma heterogenica</name>
    <dbReference type="NCBI Taxonomy" id="278026"/>
    <lineage>
        <taxon>Eukaryota</taxon>
        <taxon>Fungi</taxon>
        <taxon>Dikarya</taxon>
        <taxon>Ascomycota</taxon>
        <taxon>Saccharomycotina</taxon>
        <taxon>Saccharomycetes</taxon>
        <taxon>Saccharomycetales</taxon>
        <taxon>Saccharomycetaceae</taxon>
        <taxon>Arxiozyma</taxon>
    </lineage>
</organism>
<dbReference type="Proteomes" id="UP001306508">
    <property type="component" value="Unassembled WGS sequence"/>
</dbReference>
<dbReference type="Pfam" id="PF12796">
    <property type="entry name" value="Ank_2"/>
    <property type="match status" value="2"/>
</dbReference>
<evidence type="ECO:0000256" key="3">
    <source>
        <dbReference type="PROSITE-ProRule" id="PRU00023"/>
    </source>
</evidence>
<dbReference type="PROSITE" id="PS50088">
    <property type="entry name" value="ANK_REPEAT"/>
    <property type="match status" value="3"/>
</dbReference>
<feature type="compositionally biased region" description="Low complexity" evidence="4">
    <location>
        <begin position="292"/>
        <end position="306"/>
    </location>
</feature>
<feature type="repeat" description="ANK" evidence="3">
    <location>
        <begin position="39"/>
        <end position="71"/>
    </location>
</feature>
<keyword evidence="6" id="KW-1185">Reference proteome</keyword>
<protein>
    <recommendedName>
        <fullName evidence="7">Target of rapamycin complex 2 subunit AVO2</fullName>
    </recommendedName>
</protein>
<dbReference type="PANTHER" id="PTHR24198">
    <property type="entry name" value="ANKYRIN REPEAT AND PROTEIN KINASE DOMAIN-CONTAINING PROTEIN"/>
    <property type="match status" value="1"/>
</dbReference>
<dbReference type="SMART" id="SM00248">
    <property type="entry name" value="ANK"/>
    <property type="match status" value="5"/>
</dbReference>
<dbReference type="InterPro" id="IPR002110">
    <property type="entry name" value="Ankyrin_rpt"/>
</dbReference>
<feature type="region of interest" description="Disordered" evidence="4">
    <location>
        <begin position="290"/>
        <end position="338"/>
    </location>
</feature>
<evidence type="ECO:0000256" key="4">
    <source>
        <dbReference type="SAM" id="MobiDB-lite"/>
    </source>
</evidence>
<feature type="region of interest" description="Disordered" evidence="4">
    <location>
        <begin position="420"/>
        <end position="443"/>
    </location>
</feature>
<name>A0AAN7WQV0_9SACH</name>
<proteinExistence type="predicted"/>
<dbReference type="EMBL" id="JAWIZZ010000015">
    <property type="protein sequence ID" value="KAK5782082.1"/>
    <property type="molecule type" value="Genomic_DNA"/>
</dbReference>
<evidence type="ECO:0000313" key="6">
    <source>
        <dbReference type="Proteomes" id="UP001306508"/>
    </source>
</evidence>
<evidence type="ECO:0000256" key="2">
    <source>
        <dbReference type="ARBA" id="ARBA00023043"/>
    </source>
</evidence>
<sequence length="462" mass="51792">MLGETSIRLREAIINGNLLIVKRLLRRYPELLTNTDPTNGWSSLHYASYYGRYLICVYLIQLGHDLNEELYTFKGNTCVHLALINGHEQTTHLLLQHFPQFINKRGDKGRTPAHIACITDNFRCLSLLLGVGANLTLRDDQGETPLHICLEYSSIECLKLLFQEGYQDFILVADQISDNYGWKPEEVAETFDFAKIYSKLKRNYKSTVSSNTPNVIQSANFRKTSFPSFRTPIVESKGVFDEAISPLLNVFTPATLSNTGQLSSPLSKLPNISTSRKTSFSTLSKKENINFSSSRKSSDSNRTSPSPLKGIDSRGESIEESYSSTISNPIDNKSQHNDSINNISAASFNSNSKTINLKHTITNITMETNTSCSIHSVSPKKEPDNASHSETSIVTPIGRTFSNDTIQRNKYILDNLSEEKTENKKKKKPITRLTQGRSKTKNRLSLLNVPIARVRDKDGLDS</sequence>
<feature type="repeat" description="ANK" evidence="3">
    <location>
        <begin position="108"/>
        <end position="140"/>
    </location>
</feature>
<dbReference type="InterPro" id="IPR036770">
    <property type="entry name" value="Ankyrin_rpt-contain_sf"/>
</dbReference>